<protein>
    <submittedName>
        <fullName evidence="1">Uncharacterized protein</fullName>
    </submittedName>
</protein>
<accession>A0ACB7SUT9</accession>
<evidence type="ECO:0000313" key="1">
    <source>
        <dbReference type="EMBL" id="KAH6938375.1"/>
    </source>
</evidence>
<gene>
    <name evidence="1" type="ORF">HPB50_008996</name>
</gene>
<comment type="caution">
    <text evidence="1">The sequence shown here is derived from an EMBL/GenBank/DDBJ whole genome shotgun (WGS) entry which is preliminary data.</text>
</comment>
<organism evidence="1 2">
    <name type="scientific">Hyalomma asiaticum</name>
    <name type="common">Tick</name>
    <dbReference type="NCBI Taxonomy" id="266040"/>
    <lineage>
        <taxon>Eukaryota</taxon>
        <taxon>Metazoa</taxon>
        <taxon>Ecdysozoa</taxon>
        <taxon>Arthropoda</taxon>
        <taxon>Chelicerata</taxon>
        <taxon>Arachnida</taxon>
        <taxon>Acari</taxon>
        <taxon>Parasitiformes</taxon>
        <taxon>Ixodida</taxon>
        <taxon>Ixodoidea</taxon>
        <taxon>Ixodidae</taxon>
        <taxon>Hyalomminae</taxon>
        <taxon>Hyalomma</taxon>
    </lineage>
</organism>
<dbReference type="Proteomes" id="UP000821845">
    <property type="component" value="Chromosome 2"/>
</dbReference>
<evidence type="ECO:0000313" key="2">
    <source>
        <dbReference type="Proteomes" id="UP000821845"/>
    </source>
</evidence>
<keyword evidence="2" id="KW-1185">Reference proteome</keyword>
<proteinExistence type="predicted"/>
<sequence length="74" mass="7907">MDPAGSSTQPTGPDAQEDAIPTSAAVAAIQHVNLPPFCPNSPCTWLLQVEAHFVYGKSPANRPDTGIWCPYLRT</sequence>
<name>A0ACB7SUT9_HYAAI</name>
<dbReference type="EMBL" id="CM023482">
    <property type="protein sequence ID" value="KAH6938375.1"/>
    <property type="molecule type" value="Genomic_DNA"/>
</dbReference>
<reference evidence="1" key="1">
    <citation type="submission" date="2020-05" db="EMBL/GenBank/DDBJ databases">
        <title>Large-scale comparative analyses of tick genomes elucidate their genetic diversity and vector capacities.</title>
        <authorList>
            <person name="Jia N."/>
            <person name="Wang J."/>
            <person name="Shi W."/>
            <person name="Du L."/>
            <person name="Sun Y."/>
            <person name="Zhan W."/>
            <person name="Jiang J."/>
            <person name="Wang Q."/>
            <person name="Zhang B."/>
            <person name="Ji P."/>
            <person name="Sakyi L.B."/>
            <person name="Cui X."/>
            <person name="Yuan T."/>
            <person name="Jiang B."/>
            <person name="Yang W."/>
            <person name="Lam T.T.-Y."/>
            <person name="Chang Q."/>
            <person name="Ding S."/>
            <person name="Wang X."/>
            <person name="Zhu J."/>
            <person name="Ruan X."/>
            <person name="Zhao L."/>
            <person name="Wei J."/>
            <person name="Que T."/>
            <person name="Du C."/>
            <person name="Cheng J."/>
            <person name="Dai P."/>
            <person name="Han X."/>
            <person name="Huang E."/>
            <person name="Gao Y."/>
            <person name="Liu J."/>
            <person name="Shao H."/>
            <person name="Ye R."/>
            <person name="Li L."/>
            <person name="Wei W."/>
            <person name="Wang X."/>
            <person name="Wang C."/>
            <person name="Yang T."/>
            <person name="Huo Q."/>
            <person name="Li W."/>
            <person name="Guo W."/>
            <person name="Chen H."/>
            <person name="Zhou L."/>
            <person name="Ni X."/>
            <person name="Tian J."/>
            <person name="Zhou Y."/>
            <person name="Sheng Y."/>
            <person name="Liu T."/>
            <person name="Pan Y."/>
            <person name="Xia L."/>
            <person name="Li J."/>
            <person name="Zhao F."/>
            <person name="Cao W."/>
        </authorList>
    </citation>
    <scope>NUCLEOTIDE SEQUENCE</scope>
    <source>
        <strain evidence="1">Hyas-2018</strain>
    </source>
</reference>